<accession>A0ABM8XUR3</accession>
<keyword evidence="3" id="KW-1185">Reference proteome</keyword>
<evidence type="ECO:0008006" key="4">
    <source>
        <dbReference type="Google" id="ProtNLM"/>
    </source>
</evidence>
<dbReference type="Proteomes" id="UP000706525">
    <property type="component" value="Unassembled WGS sequence"/>
</dbReference>
<evidence type="ECO:0000313" key="3">
    <source>
        <dbReference type="Proteomes" id="UP000706525"/>
    </source>
</evidence>
<proteinExistence type="predicted"/>
<dbReference type="RefSeq" id="WP_223994166.1">
    <property type="nucleotide sequence ID" value="NZ_CAJZAG010000012.1"/>
</dbReference>
<dbReference type="EMBL" id="CAJZAG010000012">
    <property type="protein sequence ID" value="CAG9184131.1"/>
    <property type="molecule type" value="Genomic_DNA"/>
</dbReference>
<sequence length="109" mass="11467">MTNPDGCFLRCGDPDCNEGPFPVTATQCPHCGQALLKPFHPSSQYDAARQACICSDCGLIAHSEGLARVRAYAASGKLDAFAPELAAMLRQPPKGPAPDRLADPLGEQA</sequence>
<organism evidence="2 3">
    <name type="scientific">Cupriavidus pampae</name>
    <dbReference type="NCBI Taxonomy" id="659251"/>
    <lineage>
        <taxon>Bacteria</taxon>
        <taxon>Pseudomonadati</taxon>
        <taxon>Pseudomonadota</taxon>
        <taxon>Betaproteobacteria</taxon>
        <taxon>Burkholderiales</taxon>
        <taxon>Burkholderiaceae</taxon>
        <taxon>Cupriavidus</taxon>
    </lineage>
</organism>
<feature type="region of interest" description="Disordered" evidence="1">
    <location>
        <begin position="90"/>
        <end position="109"/>
    </location>
</feature>
<name>A0ABM8XUR3_9BURK</name>
<reference evidence="2 3" key="1">
    <citation type="submission" date="2021-08" db="EMBL/GenBank/DDBJ databases">
        <authorList>
            <person name="Peeters C."/>
        </authorList>
    </citation>
    <scope>NUCLEOTIDE SEQUENCE [LARGE SCALE GENOMIC DNA]</scope>
    <source>
        <strain evidence="2 3">LMG 32289</strain>
    </source>
</reference>
<evidence type="ECO:0000256" key="1">
    <source>
        <dbReference type="SAM" id="MobiDB-lite"/>
    </source>
</evidence>
<evidence type="ECO:0000313" key="2">
    <source>
        <dbReference type="EMBL" id="CAG9184131.1"/>
    </source>
</evidence>
<comment type="caution">
    <text evidence="2">The sequence shown here is derived from an EMBL/GenBank/DDBJ whole genome shotgun (WGS) entry which is preliminary data.</text>
</comment>
<protein>
    <recommendedName>
        <fullName evidence="4">Transcription factor zinc-finger domain-containing protein</fullName>
    </recommendedName>
</protein>
<gene>
    <name evidence="2" type="ORF">LMG32289_05523</name>
</gene>